<dbReference type="AlphaFoldDB" id="A0A7T7HLH7"/>
<feature type="region of interest" description="Disordered" evidence="1">
    <location>
        <begin position="32"/>
        <end position="73"/>
    </location>
</feature>
<evidence type="ECO:0008006" key="4">
    <source>
        <dbReference type="Google" id="ProtNLM"/>
    </source>
</evidence>
<proteinExistence type="predicted"/>
<reference evidence="2 3" key="1">
    <citation type="submission" date="2020-12" db="EMBL/GenBank/DDBJ databases">
        <authorList>
            <person name="Zheng R.K."/>
            <person name="Sun C.M."/>
        </authorList>
    </citation>
    <scope>NUCLEOTIDE SEQUENCE [LARGE SCALE GENOMIC DNA]</scope>
    <source>
        <strain evidence="2 3">ZRK001</strain>
    </source>
</reference>
<evidence type="ECO:0000256" key="1">
    <source>
        <dbReference type="SAM" id="MobiDB-lite"/>
    </source>
</evidence>
<evidence type="ECO:0000313" key="2">
    <source>
        <dbReference type="EMBL" id="QQM31327.1"/>
    </source>
</evidence>
<organism evidence="2 3">
    <name type="scientific">Martelella lutilitoris</name>
    <dbReference type="NCBI Taxonomy" id="2583532"/>
    <lineage>
        <taxon>Bacteria</taxon>
        <taxon>Pseudomonadati</taxon>
        <taxon>Pseudomonadota</taxon>
        <taxon>Alphaproteobacteria</taxon>
        <taxon>Hyphomicrobiales</taxon>
        <taxon>Aurantimonadaceae</taxon>
        <taxon>Martelella</taxon>
    </lineage>
</organism>
<dbReference type="Proteomes" id="UP000596083">
    <property type="component" value="Chromosome"/>
</dbReference>
<feature type="compositionally biased region" description="Low complexity" evidence="1">
    <location>
        <begin position="105"/>
        <end position="155"/>
    </location>
</feature>
<dbReference type="RefSeq" id="WP_200336884.1">
    <property type="nucleotide sequence ID" value="NZ_CP066786.1"/>
</dbReference>
<protein>
    <recommendedName>
        <fullName evidence="4">Lipoprotein</fullName>
    </recommendedName>
</protein>
<dbReference type="KEGG" id="mlut:JET14_03895"/>
<sequence>MASILLAAGLLAACSATDVMTVASTPPAPVGDAAPQAYQNPPPVAAAPQTSVARRSLAAPASPSYGNPGSNQVTTDEAATALDATPGRGRAPSTFGQQADQLGLAPSTAPAGTTPATAAPRQAAMTQQAPAPETMTQQAPPQQVASAPPAAKQPASVTTVQSVRFLPIIGAPSDKLEPLSARLGDSVRAAGLTIVPMGETAADLSLKGYFSVVNDDGRVSVVYVWDVIGSDGLRLHRIQGSEAAPAGGFSGSDPWEAVTPEMMADVGQRSVGSLLAWLDSQG</sequence>
<name>A0A7T7HLH7_9HYPH</name>
<dbReference type="EMBL" id="CP066786">
    <property type="protein sequence ID" value="QQM31327.1"/>
    <property type="molecule type" value="Genomic_DNA"/>
</dbReference>
<feature type="region of interest" description="Disordered" evidence="1">
    <location>
        <begin position="103"/>
        <end position="155"/>
    </location>
</feature>
<accession>A0A7T7HLH7</accession>
<evidence type="ECO:0000313" key="3">
    <source>
        <dbReference type="Proteomes" id="UP000596083"/>
    </source>
</evidence>
<gene>
    <name evidence="2" type="ORF">JET14_03895</name>
</gene>
<feature type="compositionally biased region" description="Low complexity" evidence="1">
    <location>
        <begin position="51"/>
        <end position="64"/>
    </location>
</feature>